<evidence type="ECO:0000313" key="5">
    <source>
        <dbReference type="EMBL" id="QAA77020.1"/>
    </source>
</evidence>
<dbReference type="PROSITE" id="PS50893">
    <property type="entry name" value="ABC_TRANSPORTER_2"/>
    <property type="match status" value="1"/>
</dbReference>
<dbReference type="Pfam" id="PF00005">
    <property type="entry name" value="ABC_tran"/>
    <property type="match status" value="1"/>
</dbReference>
<organism evidence="5 6">
    <name type="scientific">Bipolaricaulis sibiricus</name>
    <dbReference type="NCBI Taxonomy" id="2501609"/>
    <lineage>
        <taxon>Bacteria</taxon>
        <taxon>Candidatus Bipolaricaulota</taxon>
        <taxon>Candidatus Bipolaricaulia</taxon>
        <taxon>Candidatus Bipolaricaulales</taxon>
        <taxon>Candidatus Bipolaricaulaceae</taxon>
        <taxon>Candidatus Bipolaricaulis</taxon>
    </lineage>
</organism>
<dbReference type="CDD" id="cd03255">
    <property type="entry name" value="ABC_MJ0796_LolCDE_FtsE"/>
    <property type="match status" value="1"/>
</dbReference>
<gene>
    <name evidence="5" type="ORF">BIP78_1254</name>
</gene>
<dbReference type="SMART" id="SM00382">
    <property type="entry name" value="AAA"/>
    <property type="match status" value="1"/>
</dbReference>
<evidence type="ECO:0000256" key="3">
    <source>
        <dbReference type="ARBA" id="ARBA00022840"/>
    </source>
</evidence>
<dbReference type="GO" id="GO:0005524">
    <property type="term" value="F:ATP binding"/>
    <property type="evidence" value="ECO:0007669"/>
    <property type="project" value="UniProtKB-KW"/>
</dbReference>
<dbReference type="GO" id="GO:0016887">
    <property type="term" value="F:ATP hydrolysis activity"/>
    <property type="evidence" value="ECO:0007669"/>
    <property type="project" value="InterPro"/>
</dbReference>
<dbReference type="InterPro" id="IPR017871">
    <property type="entry name" value="ABC_transporter-like_CS"/>
</dbReference>
<dbReference type="GO" id="GO:0098796">
    <property type="term" value="C:membrane protein complex"/>
    <property type="evidence" value="ECO:0007669"/>
    <property type="project" value="UniProtKB-ARBA"/>
</dbReference>
<dbReference type="FunFam" id="3.40.50.300:FF:000032">
    <property type="entry name" value="Export ABC transporter ATP-binding protein"/>
    <property type="match status" value="1"/>
</dbReference>
<name>A0A410FVT0_BIPS1</name>
<dbReference type="PROSITE" id="PS00211">
    <property type="entry name" value="ABC_TRANSPORTER_1"/>
    <property type="match status" value="1"/>
</dbReference>
<dbReference type="Proteomes" id="UP000287233">
    <property type="component" value="Chromosome"/>
</dbReference>
<keyword evidence="1" id="KW-0813">Transport</keyword>
<accession>A0A410FVT0</accession>
<dbReference type="InterPro" id="IPR027417">
    <property type="entry name" value="P-loop_NTPase"/>
</dbReference>
<dbReference type="InterPro" id="IPR017911">
    <property type="entry name" value="MacB-like_ATP-bd"/>
</dbReference>
<evidence type="ECO:0000256" key="1">
    <source>
        <dbReference type="ARBA" id="ARBA00022448"/>
    </source>
</evidence>
<dbReference type="Gene3D" id="3.40.50.300">
    <property type="entry name" value="P-loop containing nucleotide triphosphate hydrolases"/>
    <property type="match status" value="1"/>
</dbReference>
<evidence type="ECO:0000256" key="2">
    <source>
        <dbReference type="ARBA" id="ARBA00022741"/>
    </source>
</evidence>
<dbReference type="InterPro" id="IPR003593">
    <property type="entry name" value="AAA+_ATPase"/>
</dbReference>
<dbReference type="InterPro" id="IPR015854">
    <property type="entry name" value="ABC_transpr_LolD-like"/>
</dbReference>
<keyword evidence="2" id="KW-0547">Nucleotide-binding</keyword>
<dbReference type="PANTHER" id="PTHR24220">
    <property type="entry name" value="IMPORT ATP-BINDING PROTEIN"/>
    <property type="match status" value="1"/>
</dbReference>
<dbReference type="SUPFAM" id="SSF52540">
    <property type="entry name" value="P-loop containing nucleoside triphosphate hydrolases"/>
    <property type="match status" value="1"/>
</dbReference>
<dbReference type="GO" id="GO:0005886">
    <property type="term" value="C:plasma membrane"/>
    <property type="evidence" value="ECO:0007669"/>
    <property type="project" value="TreeGrafter"/>
</dbReference>
<dbReference type="GO" id="GO:0022857">
    <property type="term" value="F:transmembrane transporter activity"/>
    <property type="evidence" value="ECO:0007669"/>
    <property type="project" value="TreeGrafter"/>
</dbReference>
<dbReference type="AlphaFoldDB" id="A0A410FVT0"/>
<dbReference type="InterPro" id="IPR003439">
    <property type="entry name" value="ABC_transporter-like_ATP-bd"/>
</dbReference>
<proteinExistence type="predicted"/>
<reference evidence="6" key="1">
    <citation type="submission" date="2018-12" db="EMBL/GenBank/DDBJ databases">
        <title>Complete genome sequence of an uncultured bacterium of the candidate phylum Bipolaricaulota.</title>
        <authorList>
            <person name="Kadnikov V.V."/>
            <person name="Mardanov A.V."/>
            <person name="Beletsky A.V."/>
            <person name="Frank Y.A."/>
            <person name="Karnachuk O.V."/>
            <person name="Ravin N.V."/>
        </authorList>
    </citation>
    <scope>NUCLEOTIDE SEQUENCE [LARGE SCALE GENOMIC DNA]</scope>
</reference>
<evidence type="ECO:0000259" key="4">
    <source>
        <dbReference type="PROSITE" id="PS50893"/>
    </source>
</evidence>
<dbReference type="EMBL" id="CP034928">
    <property type="protein sequence ID" value="QAA77020.1"/>
    <property type="molecule type" value="Genomic_DNA"/>
</dbReference>
<keyword evidence="3" id="KW-0067">ATP-binding</keyword>
<dbReference type="KEGG" id="bih:BIP78_1254"/>
<sequence>MALLELTGITKDYRLGKTTVQALRGLDLTVNEGEVVALMGPSGSGKSTLMHILGALDTPTSGTARFDGQSLQQLSENQLATLRGRKVGFVFQTFNLVATLSAQKNVELPMVFLGVPKRERALRARELLGKVGLADRIRHKPNELSGGERQRVAIARALANNPEIILADEPTGNLDTETGAPILDLLKRLSTDEGRTVVLVTHDPEAARIANRVIRLRDGRVVEEIVHG</sequence>
<evidence type="ECO:0000313" key="6">
    <source>
        <dbReference type="Proteomes" id="UP000287233"/>
    </source>
</evidence>
<feature type="domain" description="ABC transporter" evidence="4">
    <location>
        <begin position="4"/>
        <end position="228"/>
    </location>
</feature>
<protein>
    <submittedName>
        <fullName evidence="5">ABC-type antimicrobial peptide transport system, ATPase component</fullName>
    </submittedName>
</protein>
<dbReference type="PANTHER" id="PTHR24220:SF86">
    <property type="entry name" value="ABC TRANSPORTER ABCH.1"/>
    <property type="match status" value="1"/>
</dbReference>